<feature type="domain" description="YagK/YfjJ C-terminal" evidence="1">
    <location>
        <begin position="47"/>
        <end position="224"/>
    </location>
</feature>
<proteinExistence type="predicted"/>
<dbReference type="RefSeq" id="WP_065679783.1">
    <property type="nucleotide sequence ID" value="NZ_AP025460.1"/>
</dbReference>
<dbReference type="Pfam" id="PF11726">
    <property type="entry name" value="YagK_YfjJ_C"/>
    <property type="match status" value="1"/>
</dbReference>
<reference evidence="3" key="1">
    <citation type="submission" date="2016-06" db="EMBL/GenBank/DDBJ databases">
        <authorList>
            <person name="Rodrigo-Torres Lidia"/>
            <person name="Arahal R.David."/>
        </authorList>
    </citation>
    <scope>NUCLEOTIDE SEQUENCE [LARGE SCALE GENOMIC DNA]</scope>
    <source>
        <strain evidence="3">CECT 7223</strain>
    </source>
</reference>
<dbReference type="AlphaFoldDB" id="A0A1C3IYX2"/>
<dbReference type="InterPro" id="IPR057271">
    <property type="entry name" value="YagK_YfjJ_C"/>
</dbReference>
<organism evidence="2 3">
    <name type="scientific">Vibrio atlanticus</name>
    <dbReference type="NCBI Taxonomy" id="693153"/>
    <lineage>
        <taxon>Bacteria</taxon>
        <taxon>Pseudomonadati</taxon>
        <taxon>Pseudomonadota</taxon>
        <taxon>Gammaproteobacteria</taxon>
        <taxon>Vibrionales</taxon>
        <taxon>Vibrionaceae</taxon>
        <taxon>Vibrio</taxon>
    </lineage>
</organism>
<accession>A0A1C3IYX2</accession>
<protein>
    <recommendedName>
        <fullName evidence="1">YagK/YfjJ C-terminal domain-containing protein</fullName>
    </recommendedName>
</protein>
<evidence type="ECO:0000313" key="2">
    <source>
        <dbReference type="EMBL" id="SBS66622.1"/>
    </source>
</evidence>
<dbReference type="EMBL" id="FLQP01000049">
    <property type="protein sequence ID" value="SBS66622.1"/>
    <property type="molecule type" value="Genomic_DNA"/>
</dbReference>
<dbReference type="GeneID" id="94231602"/>
<evidence type="ECO:0000313" key="3">
    <source>
        <dbReference type="Proteomes" id="UP000092876"/>
    </source>
</evidence>
<evidence type="ECO:0000259" key="1">
    <source>
        <dbReference type="Pfam" id="PF11726"/>
    </source>
</evidence>
<sequence length="226" mass="26427">MNVRSRKNKNLRLTIKKTFLGHPIQTAHGPLYLDYLEKMHATIERALDDYPRLMAIRVDLRFPKLRANEECGNVITDFIRSLQSQIAYSGKRKKRQEGGRVHPCKVRNVWIRERSTSMNDHYHLLLMFNKDRFNWLGQTQTPNDNLGSFIVEAWARVVGVDYEEANGLVHFSKRKNSDSVVIHRLNSNSDDFDDAFDELFKHISYLAKEDTKHFGSGRRNFGHSHK</sequence>
<dbReference type="Proteomes" id="UP000092876">
    <property type="component" value="Unassembled WGS sequence"/>
</dbReference>
<gene>
    <name evidence="2" type="ORF">VAT7223_03271</name>
</gene>
<name>A0A1C3IYX2_9VIBR</name>